<proteinExistence type="predicted"/>
<keyword evidence="2" id="KW-1185">Reference proteome</keyword>
<sequence>MDAHFGRFGRIFPVQNWDFWDKGMHRTRKADAADNKEEKSTFDPWNFKRPYLFTPSSDFHKIGPFWNEHDVLYATKNHEKWLSPCPRNSRVSWDIWARQLGHLGANRPKGRQAALRSIWDIRAKGTHGTRKSELAES</sequence>
<organism evidence="1 2">
    <name type="scientific">Taxus chinensis</name>
    <name type="common">Chinese yew</name>
    <name type="synonym">Taxus wallichiana var. chinensis</name>
    <dbReference type="NCBI Taxonomy" id="29808"/>
    <lineage>
        <taxon>Eukaryota</taxon>
        <taxon>Viridiplantae</taxon>
        <taxon>Streptophyta</taxon>
        <taxon>Embryophyta</taxon>
        <taxon>Tracheophyta</taxon>
        <taxon>Spermatophyta</taxon>
        <taxon>Pinopsida</taxon>
        <taxon>Pinidae</taxon>
        <taxon>Conifers II</taxon>
        <taxon>Cupressales</taxon>
        <taxon>Taxaceae</taxon>
        <taxon>Taxus</taxon>
    </lineage>
</organism>
<gene>
    <name evidence="1" type="ORF">KI387_044174</name>
</gene>
<accession>A0AA38BX81</accession>
<dbReference type="EMBL" id="JAHRHJ020003813">
    <property type="protein sequence ID" value="KAH9291045.1"/>
    <property type="molecule type" value="Genomic_DNA"/>
</dbReference>
<evidence type="ECO:0000313" key="1">
    <source>
        <dbReference type="EMBL" id="KAH9291045.1"/>
    </source>
</evidence>
<dbReference type="Proteomes" id="UP000824469">
    <property type="component" value="Unassembled WGS sequence"/>
</dbReference>
<reference evidence="1 2" key="1">
    <citation type="journal article" date="2021" name="Nat. Plants">
        <title>The Taxus genome provides insights into paclitaxel biosynthesis.</title>
        <authorList>
            <person name="Xiong X."/>
            <person name="Gou J."/>
            <person name="Liao Q."/>
            <person name="Li Y."/>
            <person name="Zhou Q."/>
            <person name="Bi G."/>
            <person name="Li C."/>
            <person name="Du R."/>
            <person name="Wang X."/>
            <person name="Sun T."/>
            <person name="Guo L."/>
            <person name="Liang H."/>
            <person name="Lu P."/>
            <person name="Wu Y."/>
            <person name="Zhang Z."/>
            <person name="Ro D.K."/>
            <person name="Shang Y."/>
            <person name="Huang S."/>
            <person name="Yan J."/>
        </authorList>
    </citation>
    <scope>NUCLEOTIDE SEQUENCE [LARGE SCALE GENOMIC DNA]</scope>
    <source>
        <strain evidence="1">Ta-2019</strain>
    </source>
</reference>
<dbReference type="AlphaFoldDB" id="A0AA38BX81"/>
<protein>
    <submittedName>
        <fullName evidence="1">Uncharacterized protein</fullName>
    </submittedName>
</protein>
<comment type="caution">
    <text evidence="1">The sequence shown here is derived from an EMBL/GenBank/DDBJ whole genome shotgun (WGS) entry which is preliminary data.</text>
</comment>
<name>A0AA38BX81_TAXCH</name>
<evidence type="ECO:0000313" key="2">
    <source>
        <dbReference type="Proteomes" id="UP000824469"/>
    </source>
</evidence>